<keyword evidence="1" id="KW-0472">Membrane</keyword>
<name>A0A6S6U072_9BACT</name>
<keyword evidence="1" id="KW-1133">Transmembrane helix</keyword>
<organism evidence="2">
    <name type="scientific">uncultured Aureispira sp</name>
    <dbReference type="NCBI Taxonomy" id="1331704"/>
    <lineage>
        <taxon>Bacteria</taxon>
        <taxon>Pseudomonadati</taxon>
        <taxon>Bacteroidota</taxon>
        <taxon>Saprospiria</taxon>
        <taxon>Saprospirales</taxon>
        <taxon>Saprospiraceae</taxon>
        <taxon>Aureispira</taxon>
        <taxon>environmental samples</taxon>
    </lineage>
</organism>
<protein>
    <submittedName>
        <fullName evidence="2">Uncharacterized protein</fullName>
    </submittedName>
</protein>
<evidence type="ECO:0000256" key="1">
    <source>
        <dbReference type="SAM" id="Phobius"/>
    </source>
</evidence>
<feature type="transmembrane region" description="Helical" evidence="1">
    <location>
        <begin position="12"/>
        <end position="30"/>
    </location>
</feature>
<reference evidence="2" key="1">
    <citation type="submission" date="2020-01" db="EMBL/GenBank/DDBJ databases">
        <authorList>
            <person name="Meier V. D."/>
            <person name="Meier V D."/>
        </authorList>
    </citation>
    <scope>NUCLEOTIDE SEQUENCE</scope>
    <source>
        <strain evidence="2">HLG_WM_MAG_10</strain>
    </source>
</reference>
<keyword evidence="1" id="KW-0812">Transmembrane</keyword>
<dbReference type="EMBL" id="CACVAQ010000316">
    <property type="protein sequence ID" value="CAA6822520.1"/>
    <property type="molecule type" value="Genomic_DNA"/>
</dbReference>
<gene>
    <name evidence="2" type="ORF">HELGO_WM18769</name>
</gene>
<evidence type="ECO:0000313" key="2">
    <source>
        <dbReference type="EMBL" id="CAA6822520.1"/>
    </source>
</evidence>
<proteinExistence type="predicted"/>
<dbReference type="AlphaFoldDB" id="A0A6S6U072"/>
<accession>A0A6S6U072</accession>
<sequence length="267" mass="31082">MKNQTRRLQFCFQTTLAILFFVFLSIFFSFNKKPQLRHTLDEKSTFPIILDTLSVPTSFRTRTWVTTANYNILYLGYEKDSLFLQHNTSVYTKNIQAHDTARRHKMYHEAKIQLEIDVSQEVKENAAIDFDELILFIQDTSNLIKYYKAYPVLIKNQEKKPIIIGHTGGEGEIPLLLEAKDQDGLWKPIEEAYTSYCGFGVHPIILKPQEIIVTAVKIYQGTFKTQLRLKYGTIYSKIIQGSINPSQFKHQYEEACLKINQKNNIKN</sequence>